<evidence type="ECO:0000313" key="2">
    <source>
        <dbReference type="Proteomes" id="UP000324479"/>
    </source>
</evidence>
<dbReference type="SUPFAM" id="SSF89550">
    <property type="entry name" value="PHP domain-like"/>
    <property type="match status" value="1"/>
</dbReference>
<evidence type="ECO:0008006" key="3">
    <source>
        <dbReference type="Google" id="ProtNLM"/>
    </source>
</evidence>
<evidence type="ECO:0000313" key="1">
    <source>
        <dbReference type="EMBL" id="KAA5539171.1"/>
    </source>
</evidence>
<keyword evidence="2" id="KW-1185">Reference proteome</keyword>
<proteinExistence type="predicted"/>
<sequence>MILNGNEIGSLQRDENDMLSHWEIPQGTLIDGDNELSIESRENGSDDITVGPVRIIHAAPDEWLNQGTIEIDVTDSEEGGPLPCRLTIVDSDGCLVPVGTERRPQIAVRTGVVYTSDGKATLKLPPGRYKVFAGRGFEYSRAEASVALASTDRVDQPLRLRREVDTAGWVACDTHIHTVTHSGHGDATIDERMITIAGEGIELAVATDHNMQIDYRPVARRLGVDSYFTPVIGNEVTTSFGHFNAFPFAVDAPEPDHFENDWNVLVPAILATPDVRVVILNHARDVHRGYRPFGPENFNEATGENLDGRVYRFNAMETLNSGAQQTDPLELFHDWMTLVNHGQQITPVGSSDSHDVNRYIVGQGRTYVRGDDSNPGAVDILQASQSIREGRVSVSAGLFVEATVGGTAGPGETVTVKSPQFAVHYRVDCPSWVTPQRIQLFANGVLLREESLDSSEQRSGTWSIPRPRHDVFLTVLATGPGTRHPSWPMAQPYQPDSSDWTPTNLGFTGPIRMDVDGDGVFSSALDLARSLVSKANGDFAKLVESLGDYDEAVSIQAAGLWQANQGSLLDDSVQRTLNDGAPQTQSGFFEFLSAWRASQRARIEQPSRN</sequence>
<reference evidence="1 2" key="1">
    <citation type="submission" date="2019-08" db="EMBL/GenBank/DDBJ databases">
        <authorList>
            <person name="Dhanesh K."/>
            <person name="Kumar G."/>
            <person name="Sasikala C."/>
            <person name="Venkata Ramana C."/>
        </authorList>
    </citation>
    <scope>NUCLEOTIDE SEQUENCE [LARGE SCALE GENOMIC DNA]</scope>
    <source>
        <strain evidence="1 2">JC645</strain>
    </source>
</reference>
<protein>
    <recommendedName>
        <fullName evidence="3">Polymerase/histidinol phosphatase N-terminal domain-containing protein</fullName>
    </recommendedName>
</protein>
<gene>
    <name evidence="1" type="ORF">FYK55_24945</name>
</gene>
<dbReference type="Gene3D" id="3.20.20.140">
    <property type="entry name" value="Metal-dependent hydrolases"/>
    <property type="match status" value="1"/>
</dbReference>
<comment type="caution">
    <text evidence="1">The sequence shown here is derived from an EMBL/GenBank/DDBJ whole genome shotgun (WGS) entry which is preliminary data.</text>
</comment>
<dbReference type="InterPro" id="IPR016195">
    <property type="entry name" value="Pol/histidinol_Pase-like"/>
</dbReference>
<dbReference type="AlphaFoldDB" id="A0A5M6CVD7"/>
<dbReference type="EMBL" id="VWOX01000021">
    <property type="protein sequence ID" value="KAA5539171.1"/>
    <property type="molecule type" value="Genomic_DNA"/>
</dbReference>
<organism evidence="1 2">
    <name type="scientific">Roseiconus nitratireducens</name>
    <dbReference type="NCBI Taxonomy" id="2605748"/>
    <lineage>
        <taxon>Bacteria</taxon>
        <taxon>Pseudomonadati</taxon>
        <taxon>Planctomycetota</taxon>
        <taxon>Planctomycetia</taxon>
        <taxon>Pirellulales</taxon>
        <taxon>Pirellulaceae</taxon>
        <taxon>Roseiconus</taxon>
    </lineage>
</organism>
<dbReference type="NCBIfam" id="NF038032">
    <property type="entry name" value="CehA_McbA_metalo"/>
    <property type="match status" value="1"/>
</dbReference>
<dbReference type="Proteomes" id="UP000324479">
    <property type="component" value="Unassembled WGS sequence"/>
</dbReference>
<name>A0A5M6CVD7_9BACT</name>
<accession>A0A5M6CVD7</accession>